<name>A0A6I3L297_9NOCA</name>
<comment type="caution">
    <text evidence="2">The sequence shown here is derived from an EMBL/GenBank/DDBJ whole genome shotgun (WGS) entry which is preliminary data.</text>
</comment>
<dbReference type="GO" id="GO:0016491">
    <property type="term" value="F:oxidoreductase activity"/>
    <property type="evidence" value="ECO:0007669"/>
    <property type="project" value="InterPro"/>
</dbReference>
<dbReference type="EMBL" id="WMBB01000012">
    <property type="protein sequence ID" value="MTE15957.1"/>
    <property type="molecule type" value="Genomic_DNA"/>
</dbReference>
<proteinExistence type="predicted"/>
<dbReference type="Pfam" id="PF09995">
    <property type="entry name" value="MPAB_Lcp_cat"/>
    <property type="match status" value="1"/>
</dbReference>
<evidence type="ECO:0000313" key="3">
    <source>
        <dbReference type="Proteomes" id="UP000432464"/>
    </source>
</evidence>
<accession>A0A6I3L297</accession>
<dbReference type="PANTHER" id="PTHR36151:SF3">
    <property type="entry name" value="ER-BOUND OXYGENASE MPAB_MPAB'_RUBBER OXYGENASE CATALYTIC DOMAIN-CONTAINING PROTEIN"/>
    <property type="match status" value="1"/>
</dbReference>
<gene>
    <name evidence="2" type="ORF">GLP40_24695</name>
</gene>
<dbReference type="PANTHER" id="PTHR36151">
    <property type="entry name" value="BLR2777 PROTEIN"/>
    <property type="match status" value="1"/>
</dbReference>
<dbReference type="AlphaFoldDB" id="A0A6I3L297"/>
<evidence type="ECO:0000313" key="2">
    <source>
        <dbReference type="EMBL" id="MTE15957.1"/>
    </source>
</evidence>
<evidence type="ECO:0000259" key="1">
    <source>
        <dbReference type="Pfam" id="PF09995"/>
    </source>
</evidence>
<organism evidence="2 3">
    <name type="scientific">Nocardia aurantiaca</name>
    <dbReference type="NCBI Taxonomy" id="2675850"/>
    <lineage>
        <taxon>Bacteria</taxon>
        <taxon>Bacillati</taxon>
        <taxon>Actinomycetota</taxon>
        <taxon>Actinomycetes</taxon>
        <taxon>Mycobacteriales</taxon>
        <taxon>Nocardiaceae</taxon>
        <taxon>Nocardia</taxon>
    </lineage>
</organism>
<dbReference type="RefSeq" id="WP_154790391.1">
    <property type="nucleotide sequence ID" value="NZ_WMBB01000012.1"/>
</dbReference>
<protein>
    <submittedName>
        <fullName evidence="2">DUF2236 domain-containing protein</fullName>
    </submittedName>
</protein>
<dbReference type="Proteomes" id="UP000432464">
    <property type="component" value="Unassembled WGS sequence"/>
</dbReference>
<feature type="domain" description="ER-bound oxygenase mpaB/mpaB'/Rubber oxygenase catalytic" evidence="1">
    <location>
        <begin position="26"/>
        <end position="260"/>
    </location>
</feature>
<keyword evidence="3" id="KW-1185">Reference proteome</keyword>
<sequence length="297" mass="34328">MSSAAETEQPTTIPTGAPLGPGSLLWEYFGDRRLNLFFGRSGTLQNMHPAVSAALQQHSNFFDDPWDRLLRSVPRIQDSIYDPPESGAAVRVRDYHRDIKGVDHHGQRYHALNPDIYWWTHVTFVEAVMTMNEHFGTPLTDAQKQQLWAEGVTWWERYGLSMQPVFGTYEEFQAYWERMLAEGLEANATTDFALRSAAISIPPVPGVPEWVWAVIRRPFMQFNVWLIGALMPPRGREILGIDWNRRDEAGFQVFAGAIRATWPLIPRRLRYDGRVYRKIRAAEKGLSQRPFRAARWW</sequence>
<dbReference type="InterPro" id="IPR018713">
    <property type="entry name" value="MPAB/Lcp_cat_dom"/>
</dbReference>
<reference evidence="2 3" key="1">
    <citation type="submission" date="2019-11" db="EMBL/GenBank/DDBJ databases">
        <title>Nocardia sp. nov. CT2-14 isolated from soil.</title>
        <authorList>
            <person name="Kanchanasin P."/>
            <person name="Tanasupawat S."/>
            <person name="Yuki M."/>
            <person name="Kudo T."/>
        </authorList>
    </citation>
    <scope>NUCLEOTIDE SEQUENCE [LARGE SCALE GENOMIC DNA]</scope>
    <source>
        <strain evidence="2 3">CT2-14</strain>
    </source>
</reference>